<protein>
    <recommendedName>
        <fullName evidence="3">Retrotransposon Copia-like N-terminal domain-containing protein</fullName>
    </recommendedName>
</protein>
<sequence>MRYVPMATTGSTDSTTAPHVRSLFNNTQLVQSFPRHDTIKLDNTNFVQWKQHIHLITDGYDLIGFLDGSLPILPLFVPSSDGSLVLNPDASAYFQQDKFIASWLLSTKGFLSIKEYLVKVEKVEIVLVGLPPEFDAVLTIASFLSEPLHFQRLVEVLLEYESQMTRAVQKVPPQAHLVDTASALVGDAARGGRPPTGRGRGFHSRSQCQICGQFDHLAHWCYYRFNRDYSGPALQSSPADYGSSTDVGSFGNIRSSRGIRAPYGRPSFGHYDHGASGPLHFGPNVAPTPAGPHIGPHGVDHKYGQDAHTVGLNNGRPHIGSSFPVTHLALPFRPSGPVIGCVQFTGLVDHGSSSQQFGDDTLGPSLVLHWIMKPRACVHPASVPPIVGLPRIPDYHSSNFSESAGTNINTA</sequence>
<gene>
    <name evidence="1" type="ORF">J1N35_001910</name>
</gene>
<organism evidence="1 2">
    <name type="scientific">Gossypium stocksii</name>
    <dbReference type="NCBI Taxonomy" id="47602"/>
    <lineage>
        <taxon>Eukaryota</taxon>
        <taxon>Viridiplantae</taxon>
        <taxon>Streptophyta</taxon>
        <taxon>Embryophyta</taxon>
        <taxon>Tracheophyta</taxon>
        <taxon>Spermatophyta</taxon>
        <taxon>Magnoliopsida</taxon>
        <taxon>eudicotyledons</taxon>
        <taxon>Gunneridae</taxon>
        <taxon>Pentapetalae</taxon>
        <taxon>rosids</taxon>
        <taxon>malvids</taxon>
        <taxon>Malvales</taxon>
        <taxon>Malvaceae</taxon>
        <taxon>Malvoideae</taxon>
        <taxon>Gossypium</taxon>
    </lineage>
</organism>
<dbReference type="OrthoDB" id="851583at2759"/>
<dbReference type="PANTHER" id="PTHR47481:SF10">
    <property type="entry name" value="COPIA-LIKE POLYPROTEIN_RETROTRANSPOSON"/>
    <property type="match status" value="1"/>
</dbReference>
<comment type="caution">
    <text evidence="1">The sequence shown here is derived from an EMBL/GenBank/DDBJ whole genome shotgun (WGS) entry which is preliminary data.</text>
</comment>
<name>A0A9D4ALS9_9ROSI</name>
<evidence type="ECO:0000313" key="2">
    <source>
        <dbReference type="Proteomes" id="UP000828251"/>
    </source>
</evidence>
<dbReference type="Proteomes" id="UP000828251">
    <property type="component" value="Unassembled WGS sequence"/>
</dbReference>
<evidence type="ECO:0008006" key="3">
    <source>
        <dbReference type="Google" id="ProtNLM"/>
    </source>
</evidence>
<keyword evidence="2" id="KW-1185">Reference proteome</keyword>
<dbReference type="EMBL" id="JAIQCV010000001">
    <property type="protein sequence ID" value="KAH1130532.1"/>
    <property type="molecule type" value="Genomic_DNA"/>
</dbReference>
<reference evidence="1 2" key="1">
    <citation type="journal article" date="2021" name="Plant Biotechnol. J.">
        <title>Multi-omics assisted identification of the key and species-specific regulatory components of drought-tolerant mechanisms in Gossypium stocksii.</title>
        <authorList>
            <person name="Yu D."/>
            <person name="Ke L."/>
            <person name="Zhang D."/>
            <person name="Wu Y."/>
            <person name="Sun Y."/>
            <person name="Mei J."/>
            <person name="Sun J."/>
            <person name="Sun Y."/>
        </authorList>
    </citation>
    <scope>NUCLEOTIDE SEQUENCE [LARGE SCALE GENOMIC DNA]</scope>
    <source>
        <strain evidence="2">cv. E1</strain>
        <tissue evidence="1">Leaf</tissue>
    </source>
</reference>
<dbReference type="AlphaFoldDB" id="A0A9D4ALS9"/>
<proteinExistence type="predicted"/>
<dbReference type="PANTHER" id="PTHR47481">
    <property type="match status" value="1"/>
</dbReference>
<evidence type="ECO:0000313" key="1">
    <source>
        <dbReference type="EMBL" id="KAH1130532.1"/>
    </source>
</evidence>
<accession>A0A9D4ALS9</accession>